<evidence type="ECO:0000256" key="1">
    <source>
        <dbReference type="SAM" id="MobiDB-lite"/>
    </source>
</evidence>
<feature type="domain" description="Phosphatidylinositol-specific phospholipase C X" evidence="2">
    <location>
        <begin position="96"/>
        <end position="184"/>
    </location>
</feature>
<name>K8ER02_9CHLO</name>
<dbReference type="PROSITE" id="PS50007">
    <property type="entry name" value="PIPLC_X_DOMAIN"/>
    <property type="match status" value="1"/>
</dbReference>
<dbReference type="Proteomes" id="UP000198341">
    <property type="component" value="Chromosome 17"/>
</dbReference>
<dbReference type="GO" id="GO:0006629">
    <property type="term" value="P:lipid metabolic process"/>
    <property type="evidence" value="ECO:0007669"/>
    <property type="project" value="InterPro"/>
</dbReference>
<gene>
    <name evidence="3" type="ordered locus">Bathy17g00480</name>
</gene>
<dbReference type="STRING" id="41875.K8ER02"/>
<dbReference type="PANTHER" id="PTHR13593">
    <property type="match status" value="1"/>
</dbReference>
<dbReference type="GO" id="GO:0008081">
    <property type="term" value="F:phosphoric diester hydrolase activity"/>
    <property type="evidence" value="ECO:0007669"/>
    <property type="project" value="InterPro"/>
</dbReference>
<organism evidence="3 4">
    <name type="scientific">Bathycoccus prasinos</name>
    <dbReference type="NCBI Taxonomy" id="41875"/>
    <lineage>
        <taxon>Eukaryota</taxon>
        <taxon>Viridiplantae</taxon>
        <taxon>Chlorophyta</taxon>
        <taxon>Mamiellophyceae</taxon>
        <taxon>Mamiellales</taxon>
        <taxon>Bathycoccaceae</taxon>
        <taxon>Bathycoccus</taxon>
    </lineage>
</organism>
<sequence>MTMTTQNDHLDVDFSEAVRMASLKYSSTNWQSDSENYAKFSPVNLVFPGTHDSGSYYLTSKFQPDSGGRGVPEWLQSISKIIKTVGIPIDELVARWAKTQKQTIFEQLRTGARYLDLRCGWQPDTKTWKIHHSLVGVDVVTVLEDIKSFVNAFKTEVVIVEMSHFYGDPDEDAVEQLASEVLGALGELVVPYYPLEEENFWTRPLEESVKKNQRVLIAFENFNAYNTTEKHSPFLWPWVLENGYADTDDVAKMKEYNYDVVRTFNNQTEKDELRLTKLSWILTAKAKTVENSIWPLIKNHHPKTIVDLTLKYADRFVFEEFVDLVSKDLNCRFPQVFSLDAWFADSSFRSRSSSKSNNSKSNNGRTNRDDDEVGEKEGENIKGALWKLAKEVSARQNSPAFAKEKCKANAFADDGPKRLYSQQ</sequence>
<dbReference type="EMBL" id="FO082262">
    <property type="protein sequence ID" value="CCO20364.1"/>
    <property type="molecule type" value="Genomic_DNA"/>
</dbReference>
<dbReference type="Gene3D" id="3.20.20.190">
    <property type="entry name" value="Phosphatidylinositol (PI) phosphodiesterase"/>
    <property type="match status" value="1"/>
</dbReference>
<dbReference type="PANTHER" id="PTHR13593:SF113">
    <property type="entry name" value="SI:DKEY-266F7.9"/>
    <property type="match status" value="1"/>
</dbReference>
<dbReference type="Pfam" id="PF00388">
    <property type="entry name" value="PI-PLC-X"/>
    <property type="match status" value="1"/>
</dbReference>
<dbReference type="eggNOG" id="KOG4306">
    <property type="taxonomic scope" value="Eukaryota"/>
</dbReference>
<dbReference type="SUPFAM" id="SSF51695">
    <property type="entry name" value="PLC-like phosphodiesterases"/>
    <property type="match status" value="1"/>
</dbReference>
<reference evidence="3 4" key="1">
    <citation type="submission" date="2011-10" db="EMBL/GenBank/DDBJ databases">
        <authorList>
            <person name="Genoscope - CEA"/>
        </authorList>
    </citation>
    <scope>NUCLEOTIDE SEQUENCE [LARGE SCALE GENOMIC DNA]</scope>
    <source>
        <strain evidence="3 4">RCC 1105</strain>
    </source>
</reference>
<feature type="region of interest" description="Disordered" evidence="1">
    <location>
        <begin position="349"/>
        <end position="376"/>
    </location>
</feature>
<accession>K8ER02</accession>
<evidence type="ECO:0000259" key="2">
    <source>
        <dbReference type="Pfam" id="PF00388"/>
    </source>
</evidence>
<proteinExistence type="predicted"/>
<dbReference type="AlphaFoldDB" id="K8ER02"/>
<evidence type="ECO:0000313" key="4">
    <source>
        <dbReference type="Proteomes" id="UP000198341"/>
    </source>
</evidence>
<dbReference type="RefSeq" id="XP_007508260.1">
    <property type="nucleotide sequence ID" value="XM_007508198.1"/>
</dbReference>
<dbReference type="InterPro" id="IPR017946">
    <property type="entry name" value="PLC-like_Pdiesterase_TIM-brl"/>
</dbReference>
<protein>
    <recommendedName>
        <fullName evidence="2">Phosphatidylinositol-specific phospholipase C X domain-containing protein</fullName>
    </recommendedName>
</protein>
<dbReference type="GeneID" id="19010948"/>
<evidence type="ECO:0000313" key="3">
    <source>
        <dbReference type="EMBL" id="CCO20364.1"/>
    </source>
</evidence>
<dbReference type="OrthoDB" id="1046782at2759"/>
<dbReference type="InterPro" id="IPR051057">
    <property type="entry name" value="PI-PLC_domain"/>
</dbReference>
<keyword evidence="4" id="KW-1185">Reference proteome</keyword>
<dbReference type="InterPro" id="IPR000909">
    <property type="entry name" value="PLipase_C_PInositol-sp_X_dom"/>
</dbReference>
<dbReference type="KEGG" id="bpg:Bathy17g00480"/>
<feature type="compositionally biased region" description="Low complexity" evidence="1">
    <location>
        <begin position="349"/>
        <end position="363"/>
    </location>
</feature>